<reference evidence="2" key="1">
    <citation type="submission" date="2023-02" db="EMBL/GenBank/DDBJ databases">
        <authorList>
            <person name="Palmer J.M."/>
        </authorList>
    </citation>
    <scope>NUCLEOTIDE SEQUENCE</scope>
    <source>
        <strain evidence="2">FW57</strain>
    </source>
</reference>
<name>A0AAD4F606_9PEZI</name>
<dbReference type="Proteomes" id="UP001197093">
    <property type="component" value="Unassembled WGS sequence"/>
</dbReference>
<gene>
    <name evidence="2" type="ORF">NEMBOFW57_003346</name>
</gene>
<evidence type="ECO:0000313" key="3">
    <source>
        <dbReference type="Proteomes" id="UP001197093"/>
    </source>
</evidence>
<sequence length="740" mass="74222">MATPPRFFIVRPDTKRTSADGTVHTMPGPIVPLVAIDELPEWLDIVGVPRQLEVEQTIGLCNLGTASKSTVSYDVKITHNATLMAGSQTSVVKSIGTQGQVAAAAPPQIGPRSLAAVTPPSATHTPGPATAAIPPASHPADRMRDHWNEAAQSDARGRGAKEIGSGAANIGVGGADGGGQPAAAAGSAVGACGVGLGHAGDSGGSGDGGGGRGAFDPRDVRAGVMRRMGVLSPHAAAVMAAFPSSGGGGGGRAASSRKVVRALLRELGLGMGNGNANANANVRGRRREANNNPMEKARGVNAEKEGLLRAARAEMASAAAAAAAAAAAPAAGGGGVAAASPSGVGAGDVVGQRQIGTAGAGQEKGAEEGNTGGAPETVGTAQRVTAQPVGKLVDVTQTKTITAVVSAVDTVTVTTSTTATVATTTVLFTESTTTTASTATNTVLQTTTFLTTSTNVVTAPGITTTTTVYGGAVLEGRSVAPDTDVEVVARGNNPWGIPDYAWPACQDWNHYVDACKCFGIHPITVTKKPTTTTVTVTASNAITTTVSTLTTTTTNTVPATATTSATFTAVIEVIASTTITQTVTAASTVVVSTTVTPTVTSTRLCKATESPFRAQFGGVGEDEPGSVAVTTFILDSNGFIERAPEYAPDTVLFAILAGDPPGATQQIFTGDQATVEAQAPVFERVKGCIDPTTNILSLELSGGRNNILSCNMLLYISSGDGSDVEPGCEILSPLTEPPPP</sequence>
<keyword evidence="3" id="KW-1185">Reference proteome</keyword>
<feature type="region of interest" description="Disordered" evidence="1">
    <location>
        <begin position="357"/>
        <end position="381"/>
    </location>
</feature>
<dbReference type="AlphaFoldDB" id="A0AAD4F606"/>
<accession>A0AAD4F606</accession>
<evidence type="ECO:0000313" key="2">
    <source>
        <dbReference type="EMBL" id="KAG7293300.1"/>
    </source>
</evidence>
<comment type="caution">
    <text evidence="2">The sequence shown here is derived from an EMBL/GenBank/DDBJ whole genome shotgun (WGS) entry which is preliminary data.</text>
</comment>
<protein>
    <submittedName>
        <fullName evidence="2">Uncharacterized protein</fullName>
    </submittedName>
</protein>
<feature type="region of interest" description="Disordered" evidence="1">
    <location>
        <begin position="103"/>
        <end position="142"/>
    </location>
</feature>
<evidence type="ECO:0000256" key="1">
    <source>
        <dbReference type="SAM" id="MobiDB-lite"/>
    </source>
</evidence>
<dbReference type="EMBL" id="JAHCVI010000001">
    <property type="protein sequence ID" value="KAG7293300.1"/>
    <property type="molecule type" value="Genomic_DNA"/>
</dbReference>
<organism evidence="2 3">
    <name type="scientific">Staphylotrichum longicolle</name>
    <dbReference type="NCBI Taxonomy" id="669026"/>
    <lineage>
        <taxon>Eukaryota</taxon>
        <taxon>Fungi</taxon>
        <taxon>Dikarya</taxon>
        <taxon>Ascomycota</taxon>
        <taxon>Pezizomycotina</taxon>
        <taxon>Sordariomycetes</taxon>
        <taxon>Sordariomycetidae</taxon>
        <taxon>Sordariales</taxon>
        <taxon>Chaetomiaceae</taxon>
        <taxon>Staphylotrichum</taxon>
    </lineage>
</organism>
<proteinExistence type="predicted"/>
<feature type="compositionally biased region" description="Low complexity" evidence="1">
    <location>
        <begin position="118"/>
        <end position="135"/>
    </location>
</feature>